<evidence type="ECO:0000256" key="6">
    <source>
        <dbReference type="ARBA" id="ARBA00023242"/>
    </source>
</evidence>
<feature type="domain" description="Major vault protein repeat" evidence="9">
    <location>
        <begin position="222"/>
        <end position="257"/>
    </location>
</feature>
<keyword evidence="6" id="KW-0539">Nucleus</keyword>
<gene>
    <name evidence="14" type="ORF">DEA37_0004498</name>
</gene>
<dbReference type="GO" id="GO:0005737">
    <property type="term" value="C:cytoplasm"/>
    <property type="evidence" value="ECO:0007669"/>
    <property type="project" value="UniProtKB-SubCell"/>
</dbReference>
<keyword evidence="15" id="KW-1185">Reference proteome</keyword>
<dbReference type="InterPro" id="IPR040989">
    <property type="entry name" value="Vault_3"/>
</dbReference>
<dbReference type="FunFam" id="2.30.30.560:FF:000001">
    <property type="entry name" value="major vault protein-like"/>
    <property type="match status" value="1"/>
</dbReference>
<feature type="domain" description="Major vault protein repeat" evidence="9">
    <location>
        <begin position="117"/>
        <end position="157"/>
    </location>
</feature>
<evidence type="ECO:0000259" key="9">
    <source>
        <dbReference type="Pfam" id="PF01505"/>
    </source>
</evidence>
<dbReference type="Pfam" id="PF01505">
    <property type="entry name" value="Vault"/>
    <property type="match status" value="4"/>
</dbReference>
<organism evidence="14 15">
    <name type="scientific">Paragonimus westermani</name>
    <dbReference type="NCBI Taxonomy" id="34504"/>
    <lineage>
        <taxon>Eukaryota</taxon>
        <taxon>Metazoa</taxon>
        <taxon>Spiralia</taxon>
        <taxon>Lophotrochozoa</taxon>
        <taxon>Platyhelminthes</taxon>
        <taxon>Trematoda</taxon>
        <taxon>Digenea</taxon>
        <taxon>Plagiorchiida</taxon>
        <taxon>Troglotremata</taxon>
        <taxon>Troglotrematidae</taxon>
        <taxon>Paragonimus</taxon>
    </lineage>
</organism>
<dbReference type="InterPro" id="IPR043179">
    <property type="entry name" value="Vault_2_sf"/>
</dbReference>
<evidence type="ECO:0000259" key="11">
    <source>
        <dbReference type="Pfam" id="PF17794"/>
    </source>
</evidence>
<dbReference type="FunFam" id="2.30.30.570:FF:000002">
    <property type="entry name" value="Major vault protein-alpha"/>
    <property type="match status" value="1"/>
</dbReference>
<dbReference type="Gene3D" id="2.30.30.550">
    <property type="entry name" value="Major Vault Protein repeat"/>
    <property type="match status" value="4"/>
</dbReference>
<evidence type="ECO:0000313" key="15">
    <source>
        <dbReference type="Proteomes" id="UP000324629"/>
    </source>
</evidence>
<dbReference type="FunFam" id="3.30.479.30:FF:000010">
    <property type="entry name" value="major vault protein-like"/>
    <property type="match status" value="1"/>
</dbReference>
<dbReference type="GO" id="GO:0005634">
    <property type="term" value="C:nucleus"/>
    <property type="evidence" value="ECO:0007669"/>
    <property type="project" value="UniProtKB-SubCell"/>
</dbReference>
<feature type="domain" description="Major vault protein shoulder" evidence="10">
    <location>
        <begin position="535"/>
        <end position="653"/>
    </location>
</feature>
<dbReference type="Pfam" id="PF17794">
    <property type="entry name" value="Vault_2"/>
    <property type="match status" value="2"/>
</dbReference>
<dbReference type="InterPro" id="IPR021870">
    <property type="entry name" value="MVP_shoulder"/>
</dbReference>
<evidence type="ECO:0000313" key="14">
    <source>
        <dbReference type="EMBL" id="KAA3677316.1"/>
    </source>
</evidence>
<dbReference type="InterPro" id="IPR039059">
    <property type="entry name" value="MVP"/>
</dbReference>
<feature type="domain" description="Major vault protein repeat" evidence="11">
    <location>
        <begin position="53"/>
        <end position="110"/>
    </location>
</feature>
<keyword evidence="5" id="KW-0677">Repeat</keyword>
<feature type="repeat" description="MVP" evidence="8">
    <location>
        <begin position="226"/>
        <end position="280"/>
    </location>
</feature>
<dbReference type="Pfam" id="PF17795">
    <property type="entry name" value="Vault_3"/>
    <property type="match status" value="1"/>
</dbReference>
<evidence type="ECO:0000259" key="13">
    <source>
        <dbReference type="Pfam" id="PF17796"/>
    </source>
</evidence>
<evidence type="ECO:0000256" key="3">
    <source>
        <dbReference type="ARBA" id="ARBA00018296"/>
    </source>
</evidence>
<name>A0A5J4NP18_9TREM</name>
<protein>
    <recommendedName>
        <fullName evidence="3">Major vault protein</fullName>
    </recommendedName>
</protein>
<feature type="domain" description="Major vault protein repeat" evidence="13">
    <location>
        <begin position="396"/>
        <end position="453"/>
    </location>
</feature>
<comment type="subcellular location">
    <subcellularLocation>
        <location evidence="2 8">Cytoplasm</location>
    </subcellularLocation>
    <subcellularLocation>
        <location evidence="1">Nucleus</location>
    </subcellularLocation>
</comment>
<feature type="domain" description="Major vault protein repeat" evidence="11">
    <location>
        <begin position="277"/>
        <end position="323"/>
    </location>
</feature>
<evidence type="ECO:0000259" key="10">
    <source>
        <dbReference type="Pfam" id="PF11978"/>
    </source>
</evidence>
<dbReference type="Gene3D" id="2.30.30.620">
    <property type="match status" value="1"/>
</dbReference>
<keyword evidence="4 8" id="KW-0963">Cytoplasm</keyword>
<evidence type="ECO:0000256" key="8">
    <source>
        <dbReference type="PROSITE-ProRule" id="PRU00571"/>
    </source>
</evidence>
<dbReference type="EMBL" id="QNGE01001560">
    <property type="protein sequence ID" value="KAA3677316.1"/>
    <property type="molecule type" value="Genomic_DNA"/>
</dbReference>
<dbReference type="PANTHER" id="PTHR14165">
    <property type="entry name" value="MAJOR VAULT PROTEIN"/>
    <property type="match status" value="1"/>
</dbReference>
<dbReference type="InterPro" id="IPR041139">
    <property type="entry name" value="MVP_rep_dom"/>
</dbReference>
<feature type="domain" description="Major vault protein repeat" evidence="12">
    <location>
        <begin position="473"/>
        <end position="534"/>
    </location>
</feature>
<dbReference type="AlphaFoldDB" id="A0A5J4NP18"/>
<evidence type="ECO:0000256" key="4">
    <source>
        <dbReference type="ARBA" id="ARBA00022490"/>
    </source>
</evidence>
<keyword evidence="7 8" id="KW-0687">Ribonucleoprotein</keyword>
<dbReference type="InterPro" id="IPR041134">
    <property type="entry name" value="Vault_2"/>
</dbReference>
<dbReference type="InterPro" id="IPR043023">
    <property type="entry name" value="MVP_rep_sf"/>
</dbReference>
<feature type="repeat" description="MVP" evidence="8">
    <location>
        <begin position="59"/>
        <end position="119"/>
    </location>
</feature>
<dbReference type="Gene3D" id="2.30.30.560">
    <property type="match status" value="2"/>
</dbReference>
<dbReference type="PROSITE" id="PS51224">
    <property type="entry name" value="MVP"/>
    <property type="match status" value="7"/>
</dbReference>
<feature type="repeat" description="MVP" evidence="8">
    <location>
        <begin position="282"/>
        <end position="330"/>
    </location>
</feature>
<feature type="repeat" description="MVP" evidence="8">
    <location>
        <begin position="331"/>
        <end position="399"/>
    </location>
</feature>
<dbReference type="Gene3D" id="2.30.30.570">
    <property type="match status" value="2"/>
</dbReference>
<dbReference type="Gene3D" id="6.10.250.720">
    <property type="match status" value="1"/>
</dbReference>
<dbReference type="FunFam" id="2.30.30.570:FF:000001">
    <property type="entry name" value="major vault protein-like"/>
    <property type="match status" value="1"/>
</dbReference>
<comment type="caution">
    <text evidence="14">The sequence shown here is derived from an EMBL/GenBank/DDBJ whole genome shotgun (WGS) entry which is preliminary data.</text>
</comment>
<dbReference type="Pfam" id="PF11978">
    <property type="entry name" value="MVP_shoulder"/>
    <property type="match status" value="1"/>
</dbReference>
<evidence type="ECO:0000256" key="7">
    <source>
        <dbReference type="ARBA" id="ARBA00023274"/>
    </source>
</evidence>
<accession>A0A5J4NP18</accession>
<feature type="repeat" description="MVP" evidence="8">
    <location>
        <begin position="120"/>
        <end position="172"/>
    </location>
</feature>
<evidence type="ECO:0000256" key="5">
    <source>
        <dbReference type="ARBA" id="ARBA00022737"/>
    </source>
</evidence>
<dbReference type="InterPro" id="IPR036013">
    <property type="entry name" value="Band_7/SPFH_dom_sf"/>
</dbReference>
<sequence length="867" mass="96788">MVEDKSVDAVVRIAPYEYIHITNLNTHVTRLVLGPITYVCLQDERLVFGPSRMVTVTRMTYCIIKNPVMRDDSGAPMIDKSGQVKINLGDEEYRFHQDPFALYPGEQLIDTIKDLPVVAANCALRLRAVVEFLDAESVRHVAGEEWLFEGPATYYPRKEVTIVGPEEAQIIEINSALCLKATRDCIDRNGNSRVFGEKWLVRTPGVYLIGAYEMLVETRKAYILTDTVALHVRALEAHVDDFDKKRRYGEEWLVTRADADSHICSVHEEVVQVIEATVLAAHQYCVVLDPVDETGVPQLGKKILVRGEKSFFLKPGEVLEYGVQQATILQANEGIILKANQGFYDEIITTYPTTAEEGLRKSSRVFRQPGAQWMIRGPIEYVPPVEVEVVASRLLIPLDRNEGIYVRNTRTGQIRAVIGEAYMLNEEEELWKKNLPNEVVRLLQQAKDPLADRGEQEDSYQIPIEYSLDLTRVVTLPVPHNAAVQIYDYRAKRARVEFGPTLVMLGPDEQCTQLCLSGGKPKMPNKIRSLCLLLGPDFCTDIVVVETADHARLSLQLSYNWYFEVPENCSQSEAAKLFSVPDFIGDACKAIASRIRGHVAAVPFDDFHKNSARIVTSSVFGLDEGGSVRHRFTFPQNNLHITSIDIQCVEPLDSRARESLEKSVQLAIEIRTNSQEATARHEANRLEQEALGALHRQNILDEAAAESARRDLVDMRVQLAEIESTGKAKAEAQSQAEAAKIVGQSSVESAKLLSEANRIETDGEVERLQKTNETDLQFERAKNELTMRFQAEQTEIEVHRFISMVDAVGPETLAAIVSAGGEQASRLLSCIGLESSLVTNGRNPVNLLATAHGLVGQMSRKSVEQTP</sequence>
<feature type="repeat" description="MVP" evidence="8">
    <location>
        <begin position="400"/>
        <end position="452"/>
    </location>
</feature>
<reference evidence="14 15" key="1">
    <citation type="journal article" date="2019" name="Gigascience">
        <title>Whole-genome sequence of the oriental lung fluke Paragonimus westermani.</title>
        <authorList>
            <person name="Oey H."/>
            <person name="Zakrzewski M."/>
            <person name="Narain K."/>
            <person name="Devi K.R."/>
            <person name="Agatsuma T."/>
            <person name="Nawaratna S."/>
            <person name="Gobert G.N."/>
            <person name="Jones M.K."/>
            <person name="Ragan M.A."/>
            <person name="McManus D.P."/>
            <person name="Krause L."/>
        </authorList>
    </citation>
    <scope>NUCLEOTIDE SEQUENCE [LARGE SCALE GENOMIC DNA]</scope>
    <source>
        <strain evidence="14 15">IND2009</strain>
    </source>
</reference>
<dbReference type="CDD" id="cd08825">
    <property type="entry name" value="MVP_shoulder"/>
    <property type="match status" value="1"/>
</dbReference>
<dbReference type="Pfam" id="PF17796">
    <property type="entry name" value="Vault_4"/>
    <property type="match status" value="1"/>
</dbReference>
<feature type="domain" description="Major vault protein repeat" evidence="9">
    <location>
        <begin position="170"/>
        <end position="208"/>
    </location>
</feature>
<dbReference type="PANTHER" id="PTHR14165:SF16">
    <property type="entry name" value="MAJOR VAULT PROTEIN"/>
    <property type="match status" value="1"/>
</dbReference>
<dbReference type="Proteomes" id="UP000324629">
    <property type="component" value="Unassembled WGS sequence"/>
</dbReference>
<dbReference type="GO" id="GO:1990904">
    <property type="term" value="C:ribonucleoprotein complex"/>
    <property type="evidence" value="ECO:0007669"/>
    <property type="project" value="UniProtKB-UniRule"/>
</dbReference>
<proteinExistence type="predicted"/>
<evidence type="ECO:0000256" key="1">
    <source>
        <dbReference type="ARBA" id="ARBA00004123"/>
    </source>
</evidence>
<dbReference type="InterPro" id="IPR002499">
    <property type="entry name" value="Vault_N"/>
</dbReference>
<evidence type="ECO:0000259" key="12">
    <source>
        <dbReference type="Pfam" id="PF17795"/>
    </source>
</evidence>
<feature type="domain" description="Major vault protein repeat" evidence="9">
    <location>
        <begin position="327"/>
        <end position="384"/>
    </location>
</feature>
<dbReference type="Gene3D" id="6.20.380.10">
    <property type="match status" value="1"/>
</dbReference>
<dbReference type="FunFam" id="2.30.30.550:FF:000001">
    <property type="entry name" value="major vault protein-like"/>
    <property type="match status" value="3"/>
</dbReference>
<dbReference type="Gene3D" id="3.30.479.30">
    <property type="entry name" value="Band 7 domain"/>
    <property type="match status" value="1"/>
</dbReference>
<dbReference type="InterPro" id="IPR041136">
    <property type="entry name" value="Vault_4"/>
</dbReference>
<dbReference type="FunFam" id="2.30.30.560:FF:000002">
    <property type="entry name" value="Major vault protein-alpha"/>
    <property type="match status" value="1"/>
</dbReference>
<feature type="repeat" description="MVP" evidence="8">
    <location>
        <begin position="173"/>
        <end position="225"/>
    </location>
</feature>
<evidence type="ECO:0000256" key="2">
    <source>
        <dbReference type="ARBA" id="ARBA00004496"/>
    </source>
</evidence>